<comment type="caution">
    <text evidence="1">The sequence shown here is derived from an EMBL/GenBank/DDBJ whole genome shotgun (WGS) entry which is preliminary data.</text>
</comment>
<dbReference type="Proteomes" id="UP000800235">
    <property type="component" value="Unassembled WGS sequence"/>
</dbReference>
<proteinExistence type="predicted"/>
<keyword evidence="2" id="KW-1185">Reference proteome</keyword>
<organism evidence="1 2">
    <name type="scientific">Tothia fuscella</name>
    <dbReference type="NCBI Taxonomy" id="1048955"/>
    <lineage>
        <taxon>Eukaryota</taxon>
        <taxon>Fungi</taxon>
        <taxon>Dikarya</taxon>
        <taxon>Ascomycota</taxon>
        <taxon>Pezizomycotina</taxon>
        <taxon>Dothideomycetes</taxon>
        <taxon>Pleosporomycetidae</taxon>
        <taxon>Venturiales</taxon>
        <taxon>Cylindrosympodiaceae</taxon>
        <taxon>Tothia</taxon>
    </lineage>
</organism>
<gene>
    <name evidence="1" type="ORF">EJ08DRAFT_58132</name>
</gene>
<protein>
    <submittedName>
        <fullName evidence="1">Uncharacterized protein</fullName>
    </submittedName>
</protein>
<sequence length="150" mass="16839">MNYSTILASILGGYQIALTRPTKSPWSRVMLSPPRLGPAWTLTSAHAIFACSSRNTGFHSTTGSFRPAVFQHTGSGSFRVPIIEREHQTYRGAWGPRLSVYAGDVEIKLRTLLFCYCNYLCNMYPSTIRHPHLRSRKTGVSKISTFWAVL</sequence>
<dbReference type="AlphaFoldDB" id="A0A9P4U214"/>
<accession>A0A9P4U214</accession>
<dbReference type="EMBL" id="MU007020">
    <property type="protein sequence ID" value="KAF2433538.1"/>
    <property type="molecule type" value="Genomic_DNA"/>
</dbReference>
<reference evidence="1" key="1">
    <citation type="journal article" date="2020" name="Stud. Mycol.">
        <title>101 Dothideomycetes genomes: a test case for predicting lifestyles and emergence of pathogens.</title>
        <authorList>
            <person name="Haridas S."/>
            <person name="Albert R."/>
            <person name="Binder M."/>
            <person name="Bloem J."/>
            <person name="Labutti K."/>
            <person name="Salamov A."/>
            <person name="Andreopoulos B."/>
            <person name="Baker S."/>
            <person name="Barry K."/>
            <person name="Bills G."/>
            <person name="Bluhm B."/>
            <person name="Cannon C."/>
            <person name="Castanera R."/>
            <person name="Culley D."/>
            <person name="Daum C."/>
            <person name="Ezra D."/>
            <person name="Gonzalez J."/>
            <person name="Henrissat B."/>
            <person name="Kuo A."/>
            <person name="Liang C."/>
            <person name="Lipzen A."/>
            <person name="Lutzoni F."/>
            <person name="Magnuson J."/>
            <person name="Mondo S."/>
            <person name="Nolan M."/>
            <person name="Ohm R."/>
            <person name="Pangilinan J."/>
            <person name="Park H.-J."/>
            <person name="Ramirez L."/>
            <person name="Alfaro M."/>
            <person name="Sun H."/>
            <person name="Tritt A."/>
            <person name="Yoshinaga Y."/>
            <person name="Zwiers L.-H."/>
            <person name="Turgeon B."/>
            <person name="Goodwin S."/>
            <person name="Spatafora J."/>
            <person name="Crous P."/>
            <person name="Grigoriev I."/>
        </authorList>
    </citation>
    <scope>NUCLEOTIDE SEQUENCE</scope>
    <source>
        <strain evidence="1">CBS 130266</strain>
    </source>
</reference>
<evidence type="ECO:0000313" key="1">
    <source>
        <dbReference type="EMBL" id="KAF2433538.1"/>
    </source>
</evidence>
<evidence type="ECO:0000313" key="2">
    <source>
        <dbReference type="Proteomes" id="UP000800235"/>
    </source>
</evidence>
<name>A0A9P4U214_9PEZI</name>